<feature type="chain" id="PRO_5015125337" evidence="1">
    <location>
        <begin position="21"/>
        <end position="51"/>
    </location>
</feature>
<name>A0A2P2Q051_RHIMU</name>
<reference evidence="2" key="1">
    <citation type="submission" date="2018-02" db="EMBL/GenBank/DDBJ databases">
        <title>Rhizophora mucronata_Transcriptome.</title>
        <authorList>
            <person name="Meera S.P."/>
            <person name="Sreeshan A."/>
            <person name="Augustine A."/>
        </authorList>
    </citation>
    <scope>NUCLEOTIDE SEQUENCE</scope>
    <source>
        <tissue evidence="2">Leaf</tissue>
    </source>
</reference>
<organism evidence="2">
    <name type="scientific">Rhizophora mucronata</name>
    <name type="common">Asiatic mangrove</name>
    <dbReference type="NCBI Taxonomy" id="61149"/>
    <lineage>
        <taxon>Eukaryota</taxon>
        <taxon>Viridiplantae</taxon>
        <taxon>Streptophyta</taxon>
        <taxon>Embryophyta</taxon>
        <taxon>Tracheophyta</taxon>
        <taxon>Spermatophyta</taxon>
        <taxon>Magnoliopsida</taxon>
        <taxon>eudicotyledons</taxon>
        <taxon>Gunneridae</taxon>
        <taxon>Pentapetalae</taxon>
        <taxon>rosids</taxon>
        <taxon>fabids</taxon>
        <taxon>Malpighiales</taxon>
        <taxon>Rhizophoraceae</taxon>
        <taxon>Rhizophora</taxon>
    </lineage>
</organism>
<evidence type="ECO:0000256" key="1">
    <source>
        <dbReference type="SAM" id="SignalP"/>
    </source>
</evidence>
<proteinExistence type="predicted"/>
<keyword evidence="1" id="KW-0732">Signal</keyword>
<dbReference type="EMBL" id="GGEC01079867">
    <property type="protein sequence ID" value="MBX60351.1"/>
    <property type="molecule type" value="Transcribed_RNA"/>
</dbReference>
<sequence length="51" mass="5808">MAFRRLLLLIGTQSFSVIFGDNCGRMSVLNCNIILYFIPKLMDKLKSSIEP</sequence>
<evidence type="ECO:0000313" key="2">
    <source>
        <dbReference type="EMBL" id="MBX60351.1"/>
    </source>
</evidence>
<protein>
    <submittedName>
        <fullName evidence="2">Uncharacterized protein</fullName>
    </submittedName>
</protein>
<accession>A0A2P2Q051</accession>
<dbReference type="AlphaFoldDB" id="A0A2P2Q051"/>
<feature type="signal peptide" evidence="1">
    <location>
        <begin position="1"/>
        <end position="20"/>
    </location>
</feature>